<evidence type="ECO:0000256" key="5">
    <source>
        <dbReference type="ARBA" id="ARBA00015938"/>
    </source>
</evidence>
<dbReference type="Proteomes" id="UP000319143">
    <property type="component" value="Unassembled WGS sequence"/>
</dbReference>
<dbReference type="SUPFAM" id="SSF51445">
    <property type="entry name" value="(Trans)glycosidases"/>
    <property type="match status" value="1"/>
</dbReference>
<dbReference type="NCBIfam" id="TIGR02402">
    <property type="entry name" value="trehalose_TreZ"/>
    <property type="match status" value="1"/>
</dbReference>
<keyword evidence="20" id="KW-1185">Reference proteome</keyword>
<evidence type="ECO:0000313" key="19">
    <source>
        <dbReference type="EMBL" id="TWU34441.1"/>
    </source>
</evidence>
<keyword evidence="6" id="KW-0963">Cytoplasm</keyword>
<comment type="pathway">
    <text evidence="2 14">Glycan biosynthesis; trehalose biosynthesis.</text>
</comment>
<feature type="binding site" evidence="16">
    <location>
        <begin position="398"/>
        <end position="403"/>
    </location>
    <ligand>
        <name>substrate</name>
    </ligand>
</feature>
<evidence type="ECO:0000256" key="15">
    <source>
        <dbReference type="PIRSR" id="PIRSR006337-1"/>
    </source>
</evidence>
<feature type="active site" description="Proton donor" evidence="15">
    <location>
        <position position="307"/>
    </location>
</feature>
<dbReference type="PANTHER" id="PTHR43651:SF11">
    <property type="entry name" value="MALTO-OLIGOSYLTREHALOSE TREHALOHYDROLASE"/>
    <property type="match status" value="1"/>
</dbReference>
<name>A0A5C6DFC6_9BACT</name>
<dbReference type="InterPro" id="IPR014756">
    <property type="entry name" value="Ig_E-set"/>
</dbReference>
<dbReference type="Pfam" id="PF00128">
    <property type="entry name" value="Alpha-amylase"/>
    <property type="match status" value="1"/>
</dbReference>
<dbReference type="GO" id="GO:0033942">
    <property type="term" value="F:4-alpha-D-(1-&gt;4)-alpha-D-glucanotrehalose trehalohydrolase activity"/>
    <property type="evidence" value="ECO:0007669"/>
    <property type="project" value="UniProtKB-EC"/>
</dbReference>
<evidence type="ECO:0000256" key="14">
    <source>
        <dbReference type="PIRNR" id="PIRNR006337"/>
    </source>
</evidence>
<dbReference type="UniPathway" id="UPA00299"/>
<dbReference type="InterPro" id="IPR006047">
    <property type="entry name" value="GH13_cat_dom"/>
</dbReference>
<dbReference type="OrthoDB" id="226102at2"/>
<protein>
    <recommendedName>
        <fullName evidence="5 13">Malto-oligosyltrehalose trehalohydrolase</fullName>
        <shortName evidence="14">MTHase</shortName>
        <ecNumber evidence="4 13">3.2.1.141</ecNumber>
    </recommendedName>
    <alternativeName>
        <fullName evidence="11 14">4-alpha-D-((1-&gt;4)-alpha-D-glucano)trehalose trehalohydrolase</fullName>
    </alternativeName>
    <alternativeName>
        <fullName evidence="10 14">Maltooligosyl trehalose trehalohydrolase</fullName>
    </alternativeName>
</protein>
<accession>A0A5C6DFC6</accession>
<comment type="catalytic activity">
    <reaction evidence="12 14">
        <text>hydrolysis of (1-&gt;4)-alpha-D-glucosidic linkage in 4-alpha-D-[(1-&gt;4)-alpha-D-glucanosyl]n trehalose to yield trehalose and (1-&gt;4)-alpha-D-glucan.</text>
        <dbReference type="EC" id="3.2.1.141"/>
    </reaction>
</comment>
<proteinExistence type="inferred from homology"/>
<feature type="site" description="Transition state stabilizer" evidence="17">
    <location>
        <position position="399"/>
    </location>
</feature>
<evidence type="ECO:0000256" key="3">
    <source>
        <dbReference type="ARBA" id="ARBA00008061"/>
    </source>
</evidence>
<dbReference type="CDD" id="cd02853">
    <property type="entry name" value="E_set_MTHase_like_N"/>
    <property type="match status" value="1"/>
</dbReference>
<feature type="binding site" evidence="16">
    <location>
        <begin position="332"/>
        <end position="336"/>
    </location>
    <ligand>
        <name>substrate</name>
    </ligand>
</feature>
<dbReference type="GO" id="GO:0005737">
    <property type="term" value="C:cytoplasm"/>
    <property type="evidence" value="ECO:0007669"/>
    <property type="project" value="UniProtKB-SubCell"/>
</dbReference>
<dbReference type="Gene3D" id="1.10.10.760">
    <property type="entry name" value="E-set domains of sugar-utilizing enzymes"/>
    <property type="match status" value="1"/>
</dbReference>
<evidence type="ECO:0000256" key="12">
    <source>
        <dbReference type="ARBA" id="ARBA00034013"/>
    </source>
</evidence>
<dbReference type="AlphaFoldDB" id="A0A5C6DFC6"/>
<evidence type="ECO:0000256" key="16">
    <source>
        <dbReference type="PIRSR" id="PIRSR006337-2"/>
    </source>
</evidence>
<dbReference type="Gene3D" id="2.60.40.10">
    <property type="entry name" value="Immunoglobulins"/>
    <property type="match status" value="1"/>
</dbReference>
<dbReference type="InterPro" id="IPR013783">
    <property type="entry name" value="Ig-like_fold"/>
</dbReference>
<evidence type="ECO:0000256" key="9">
    <source>
        <dbReference type="ARBA" id="ARBA00023295"/>
    </source>
</evidence>
<gene>
    <name evidence="19" type="primary">treZ</name>
    <name evidence="19" type="ORF">Poly41_45890</name>
</gene>
<evidence type="ECO:0000256" key="2">
    <source>
        <dbReference type="ARBA" id="ARBA00005199"/>
    </source>
</evidence>
<evidence type="ECO:0000256" key="1">
    <source>
        <dbReference type="ARBA" id="ARBA00004496"/>
    </source>
</evidence>
<dbReference type="CDD" id="cd11325">
    <property type="entry name" value="AmyAc_GTHase"/>
    <property type="match status" value="1"/>
</dbReference>
<dbReference type="Gene3D" id="3.20.20.80">
    <property type="entry name" value="Glycosidases"/>
    <property type="match status" value="1"/>
</dbReference>
<comment type="caution">
    <text evidence="19">The sequence shown here is derived from an EMBL/GenBank/DDBJ whole genome shotgun (WGS) entry which is preliminary data.</text>
</comment>
<dbReference type="SUPFAM" id="SSF81296">
    <property type="entry name" value="E set domains"/>
    <property type="match status" value="1"/>
</dbReference>
<dbReference type="InterPro" id="IPR017853">
    <property type="entry name" value="GH"/>
</dbReference>
<dbReference type="PIRSF" id="PIRSF006337">
    <property type="entry name" value="Trehalose_TreZ"/>
    <property type="match status" value="1"/>
</dbReference>
<dbReference type="GO" id="GO:0005992">
    <property type="term" value="P:trehalose biosynthetic process"/>
    <property type="evidence" value="ECO:0007669"/>
    <property type="project" value="UniProtKB-UniRule"/>
</dbReference>
<keyword evidence="7 14" id="KW-0378">Hydrolase</keyword>
<evidence type="ECO:0000256" key="6">
    <source>
        <dbReference type="ARBA" id="ARBA00022490"/>
    </source>
</evidence>
<evidence type="ECO:0000256" key="8">
    <source>
        <dbReference type="ARBA" id="ARBA00023277"/>
    </source>
</evidence>
<dbReference type="InterPro" id="IPR044901">
    <property type="entry name" value="Trehalose_TreZ_E-set_sf"/>
</dbReference>
<dbReference type="RefSeq" id="WP_146528818.1">
    <property type="nucleotide sequence ID" value="NZ_SJPV01000008.1"/>
</dbReference>
<comment type="subcellular location">
    <subcellularLocation>
        <location evidence="1 15">Cytoplasm</location>
    </subcellularLocation>
</comment>
<feature type="binding site" evidence="16">
    <location>
        <begin position="268"/>
        <end position="273"/>
    </location>
    <ligand>
        <name>substrate</name>
    </ligand>
</feature>
<evidence type="ECO:0000256" key="10">
    <source>
        <dbReference type="ARBA" id="ARBA00032057"/>
    </source>
</evidence>
<keyword evidence="9 14" id="KW-0326">Glycosidase</keyword>
<feature type="domain" description="Glycosyl hydrolase family 13 catalytic" evidence="18">
    <location>
        <begin position="123"/>
        <end position="466"/>
    </location>
</feature>
<evidence type="ECO:0000256" key="13">
    <source>
        <dbReference type="NCBIfam" id="TIGR02402"/>
    </source>
</evidence>
<evidence type="ECO:0000259" key="18">
    <source>
        <dbReference type="SMART" id="SM00642"/>
    </source>
</evidence>
<feature type="active site" description="Nucleophile" evidence="15">
    <location>
        <position position="270"/>
    </location>
</feature>
<reference evidence="19 20" key="1">
    <citation type="submission" date="2019-02" db="EMBL/GenBank/DDBJ databases">
        <title>Deep-cultivation of Planctomycetes and their phenomic and genomic characterization uncovers novel biology.</title>
        <authorList>
            <person name="Wiegand S."/>
            <person name="Jogler M."/>
            <person name="Boedeker C."/>
            <person name="Pinto D."/>
            <person name="Vollmers J."/>
            <person name="Rivas-Marin E."/>
            <person name="Kohn T."/>
            <person name="Peeters S.H."/>
            <person name="Heuer A."/>
            <person name="Rast P."/>
            <person name="Oberbeckmann S."/>
            <person name="Bunk B."/>
            <person name="Jeske O."/>
            <person name="Meyerdierks A."/>
            <person name="Storesund J.E."/>
            <person name="Kallscheuer N."/>
            <person name="Luecker S."/>
            <person name="Lage O.M."/>
            <person name="Pohl T."/>
            <person name="Merkel B.J."/>
            <person name="Hornburger P."/>
            <person name="Mueller R.-W."/>
            <person name="Bruemmer F."/>
            <person name="Labrenz M."/>
            <person name="Spormann A.M."/>
            <person name="Op Den Camp H."/>
            <person name="Overmann J."/>
            <person name="Amann R."/>
            <person name="Jetten M.S.M."/>
            <person name="Mascher T."/>
            <person name="Medema M.H."/>
            <person name="Devos D.P."/>
            <person name="Kaster A.-K."/>
            <person name="Ovreas L."/>
            <person name="Rohde M."/>
            <person name="Galperin M.Y."/>
            <person name="Jogler C."/>
        </authorList>
    </citation>
    <scope>NUCLEOTIDE SEQUENCE [LARGE SCALE GENOMIC DNA]</scope>
    <source>
        <strain evidence="19 20">Poly41</strain>
    </source>
</reference>
<dbReference type="InterPro" id="IPR012768">
    <property type="entry name" value="Trehalose_TreZ"/>
</dbReference>
<sequence length="601" mass="67734">MNPRSIPQIELHRYLGAQCVNEKQTRFLVWGNEAERIEVELPDQGLRFPLAKDRYGYHHGVIDDCDAGQRYWLRIDGGPRRPDPVSHYQPLGVHGPSEVVNTTFDWTDAEWKPPSTDDLILYELHVGAFTDEGTFAAAIDRLDELVELGVTGIELMPLAESAGRWNWGYDGVGLFAPSHNFGSPHDLKRLVDVAHQKGLAVIVDVVYNHVGPEGNYLGDFGPYFSSAHSTPWGEAPNFDDPDFGEDVRRFIIANAIYWLDTFHFDGLRVDAIHCTRDDSDPHVVAEMAAAVSEYSRANARNVYLIAESNVYDPEMLIPLNKGGIGFDAAWCDDFLHSVFATLRPGEQLSNRAYYPETDLAQTLSKGYVYEGTLRTTRHRSEPLNRVKTDGLVYSIQNHDFIGNHPLAKRLHQLTSRETQRAAATLLMLTPAIPMLFMGEEFCSNRPFLFFVDFGDQRLRDAVVKGRHNEYPQHDWSQGMLPTEPAAFEASKLEPRNEGDLEVWKYYQSLIALRKAWRGSGLLSDENLESEYDPETGIFVLRYHNDDETATVLSRLSPAKRDAPAAIIAPSGERILDSLPGATPDDQLLINHAKVFIERRAL</sequence>
<evidence type="ECO:0000313" key="20">
    <source>
        <dbReference type="Proteomes" id="UP000319143"/>
    </source>
</evidence>
<evidence type="ECO:0000256" key="17">
    <source>
        <dbReference type="PIRSR" id="PIRSR006337-3"/>
    </source>
</evidence>
<dbReference type="EMBL" id="SJPV01000008">
    <property type="protein sequence ID" value="TWU34441.1"/>
    <property type="molecule type" value="Genomic_DNA"/>
</dbReference>
<evidence type="ECO:0000256" key="11">
    <source>
        <dbReference type="ARBA" id="ARBA00033284"/>
    </source>
</evidence>
<organism evidence="19 20">
    <name type="scientific">Novipirellula artificiosorum</name>
    <dbReference type="NCBI Taxonomy" id="2528016"/>
    <lineage>
        <taxon>Bacteria</taxon>
        <taxon>Pseudomonadati</taxon>
        <taxon>Planctomycetota</taxon>
        <taxon>Planctomycetia</taxon>
        <taxon>Pirellulales</taxon>
        <taxon>Pirellulaceae</taxon>
        <taxon>Novipirellula</taxon>
    </lineage>
</organism>
<evidence type="ECO:0000256" key="7">
    <source>
        <dbReference type="ARBA" id="ARBA00022801"/>
    </source>
</evidence>
<dbReference type="PANTHER" id="PTHR43651">
    <property type="entry name" value="1,4-ALPHA-GLUCAN-BRANCHING ENZYME"/>
    <property type="match status" value="1"/>
</dbReference>
<dbReference type="EC" id="3.2.1.141" evidence="4 13"/>
<evidence type="ECO:0000256" key="4">
    <source>
        <dbReference type="ARBA" id="ARBA00012268"/>
    </source>
</evidence>
<keyword evidence="8" id="KW-0119">Carbohydrate metabolism</keyword>
<dbReference type="SMART" id="SM00642">
    <property type="entry name" value="Aamy"/>
    <property type="match status" value="1"/>
</dbReference>
<comment type="similarity">
    <text evidence="3 14">Belongs to the glycosyl hydrolase 13 family.</text>
</comment>